<evidence type="ECO:0000259" key="6">
    <source>
        <dbReference type="PROSITE" id="PS51007"/>
    </source>
</evidence>
<evidence type="ECO:0000256" key="2">
    <source>
        <dbReference type="ARBA" id="ARBA00022723"/>
    </source>
</evidence>
<comment type="caution">
    <text evidence="7">The sequence shown here is derived from an EMBL/GenBank/DDBJ whole genome shotgun (WGS) entry which is preliminary data.</text>
</comment>
<protein>
    <recommendedName>
        <fullName evidence="6">Cytochrome c domain-containing protein</fullName>
    </recommendedName>
</protein>
<gene>
    <name evidence="7" type="ORF">CKO31_00960</name>
</gene>
<feature type="compositionally biased region" description="Basic residues" evidence="5">
    <location>
        <begin position="137"/>
        <end position="156"/>
    </location>
</feature>
<reference evidence="7 8" key="1">
    <citation type="journal article" date="2020" name="Microorganisms">
        <title>Osmotic Adaptation and Compatible Solute Biosynthesis of Phototrophic Bacteria as Revealed from Genome Analyses.</title>
        <authorList>
            <person name="Imhoff J.F."/>
            <person name="Rahn T."/>
            <person name="Kunzel S."/>
            <person name="Keller A."/>
            <person name="Neulinger S.C."/>
        </authorList>
    </citation>
    <scope>NUCLEOTIDE SEQUENCE [LARGE SCALE GENOMIC DNA]</scope>
    <source>
        <strain evidence="7 8">DSM 6210</strain>
    </source>
</reference>
<dbReference type="EMBL" id="NRRV01000001">
    <property type="protein sequence ID" value="MBK1629325.1"/>
    <property type="molecule type" value="Genomic_DNA"/>
</dbReference>
<keyword evidence="2 4" id="KW-0479">Metal-binding</keyword>
<dbReference type="InterPro" id="IPR009056">
    <property type="entry name" value="Cyt_c-like_dom"/>
</dbReference>
<evidence type="ECO:0000256" key="5">
    <source>
        <dbReference type="SAM" id="MobiDB-lite"/>
    </source>
</evidence>
<evidence type="ECO:0000313" key="8">
    <source>
        <dbReference type="Proteomes" id="UP000748752"/>
    </source>
</evidence>
<dbReference type="PROSITE" id="PS51007">
    <property type="entry name" value="CYTC"/>
    <property type="match status" value="1"/>
</dbReference>
<keyword evidence="8" id="KW-1185">Reference proteome</keyword>
<evidence type="ECO:0000256" key="3">
    <source>
        <dbReference type="ARBA" id="ARBA00023004"/>
    </source>
</evidence>
<evidence type="ECO:0000256" key="1">
    <source>
        <dbReference type="ARBA" id="ARBA00022617"/>
    </source>
</evidence>
<feature type="domain" description="Cytochrome c" evidence="6">
    <location>
        <begin position="21"/>
        <end position="103"/>
    </location>
</feature>
<name>A0ABS1CBN7_9GAMM</name>
<organism evidence="7 8">
    <name type="scientific">Thiohalocapsa halophila</name>
    <dbReference type="NCBI Taxonomy" id="69359"/>
    <lineage>
        <taxon>Bacteria</taxon>
        <taxon>Pseudomonadati</taxon>
        <taxon>Pseudomonadota</taxon>
        <taxon>Gammaproteobacteria</taxon>
        <taxon>Chromatiales</taxon>
        <taxon>Chromatiaceae</taxon>
        <taxon>Thiohalocapsa</taxon>
    </lineage>
</organism>
<feature type="region of interest" description="Disordered" evidence="5">
    <location>
        <begin position="123"/>
        <end position="156"/>
    </location>
</feature>
<dbReference type="SUPFAM" id="SSF46626">
    <property type="entry name" value="Cytochrome c"/>
    <property type="match status" value="1"/>
</dbReference>
<keyword evidence="3 4" id="KW-0408">Iron</keyword>
<sequence>MSIRLDVAALVLATTCYASTTEALAGEDSSPALTWNCAGCHGPDGVSVGSAMPSIAGMDPRYFIPLMRRFGSDERWSTVMGRIARGYDSLELRAMALYFADGDWIPAGVSADADLPVGDAGVPPRKALESVSGGLRAPRRPRAPRRSPRRLLRRFP</sequence>
<evidence type="ECO:0000313" key="7">
    <source>
        <dbReference type="EMBL" id="MBK1629325.1"/>
    </source>
</evidence>
<dbReference type="Gene3D" id="1.10.760.10">
    <property type="entry name" value="Cytochrome c-like domain"/>
    <property type="match status" value="1"/>
</dbReference>
<evidence type="ECO:0000256" key="4">
    <source>
        <dbReference type="PROSITE-ProRule" id="PRU00433"/>
    </source>
</evidence>
<accession>A0ABS1CBN7</accession>
<dbReference type="Proteomes" id="UP000748752">
    <property type="component" value="Unassembled WGS sequence"/>
</dbReference>
<keyword evidence="1 4" id="KW-0349">Heme</keyword>
<dbReference type="RefSeq" id="WP_200233133.1">
    <property type="nucleotide sequence ID" value="NZ_NRRV01000001.1"/>
</dbReference>
<proteinExistence type="predicted"/>
<dbReference type="InterPro" id="IPR036909">
    <property type="entry name" value="Cyt_c-like_dom_sf"/>
</dbReference>